<proteinExistence type="predicted"/>
<keyword evidence="1" id="KW-1133">Transmembrane helix</keyword>
<comment type="caution">
    <text evidence="3">The sequence shown here is derived from an EMBL/GenBank/DDBJ whole genome shotgun (WGS) entry which is preliminary data.</text>
</comment>
<keyword evidence="1" id="KW-0472">Membrane</keyword>
<dbReference type="EMBL" id="JAVDBT010000004">
    <property type="protein sequence ID" value="MDQ2065663.1"/>
    <property type="molecule type" value="Genomic_DNA"/>
</dbReference>
<protein>
    <submittedName>
        <fullName evidence="3">Fatty acid desaturase</fullName>
    </submittedName>
</protein>
<dbReference type="RefSeq" id="WP_306679360.1">
    <property type="nucleotide sequence ID" value="NZ_JAVDBT010000004.1"/>
</dbReference>
<reference evidence="3 4" key="1">
    <citation type="submission" date="2023-08" db="EMBL/GenBank/DDBJ databases">
        <title>Characterization of two Paracoccaceae strains isolated from Phycosphere and proposal of Xinfangfangia lacusdiani sp. nov.</title>
        <authorList>
            <person name="Deng Y."/>
            <person name="Zhang Y.Q."/>
        </authorList>
    </citation>
    <scope>NUCLEOTIDE SEQUENCE [LARGE SCALE GENOMIC DNA]</scope>
    <source>
        <strain evidence="3 4">CPCC 101601</strain>
    </source>
</reference>
<evidence type="ECO:0000313" key="4">
    <source>
        <dbReference type="Proteomes" id="UP001239680"/>
    </source>
</evidence>
<evidence type="ECO:0000259" key="2">
    <source>
        <dbReference type="Pfam" id="PF00487"/>
    </source>
</evidence>
<evidence type="ECO:0000313" key="3">
    <source>
        <dbReference type="EMBL" id="MDQ2065663.1"/>
    </source>
</evidence>
<dbReference type="InterPro" id="IPR005804">
    <property type="entry name" value="FA_desaturase_dom"/>
</dbReference>
<dbReference type="CDD" id="cd03509">
    <property type="entry name" value="DesA_FADS-like"/>
    <property type="match status" value="1"/>
</dbReference>
<feature type="transmembrane region" description="Helical" evidence="1">
    <location>
        <begin position="12"/>
        <end position="32"/>
    </location>
</feature>
<feature type="domain" description="Fatty acid desaturase" evidence="2">
    <location>
        <begin position="38"/>
        <end position="260"/>
    </location>
</feature>
<gene>
    <name evidence="3" type="ORF">Q9295_04715</name>
</gene>
<sequence length="311" mass="35677">MKVLVLRKTEWPTLLLLACTYAVWALATTWLWEFSTPLAVVILGLAVAQHSSLQHEMLHGHPFRNSHLNHALVFVPLGLLYPYLRFRDTHIAHHRDPLLTDPYDDPESNYLDPKVWAGLARPLQILLRANNTLLGRMVIGPVIGAMMFWALDLRAILKGNRRIAISYLLHGIGLLMLASWWWVGIGKMSLGGYVLGAYLGASLLKIRTYLEHRAHNDFAARTAIVEDRGPLALLFLNNNLHVVHHMNPKVAWYDLPRLYRSQSTAFQQCNEGYVYRSYLEVFGKYFLKAKDPVPHPIYPVQKHQKRDLHND</sequence>
<keyword evidence="4" id="KW-1185">Reference proteome</keyword>
<keyword evidence="1" id="KW-0812">Transmembrane</keyword>
<feature type="transmembrane region" description="Helical" evidence="1">
    <location>
        <begin position="133"/>
        <end position="151"/>
    </location>
</feature>
<feature type="transmembrane region" description="Helical" evidence="1">
    <location>
        <begin position="163"/>
        <end position="182"/>
    </location>
</feature>
<dbReference type="Proteomes" id="UP001239680">
    <property type="component" value="Unassembled WGS sequence"/>
</dbReference>
<organism evidence="3 4">
    <name type="scientific">Pseudogemmobacter lacusdianii</name>
    <dbReference type="NCBI Taxonomy" id="3069608"/>
    <lineage>
        <taxon>Bacteria</taxon>
        <taxon>Pseudomonadati</taxon>
        <taxon>Pseudomonadota</taxon>
        <taxon>Alphaproteobacteria</taxon>
        <taxon>Rhodobacterales</taxon>
        <taxon>Paracoccaceae</taxon>
        <taxon>Pseudogemmobacter</taxon>
    </lineage>
</organism>
<dbReference type="Pfam" id="PF00487">
    <property type="entry name" value="FA_desaturase"/>
    <property type="match status" value="1"/>
</dbReference>
<name>A0ABU0VVI6_9RHOB</name>
<accession>A0ABU0VVI6</accession>
<evidence type="ECO:0000256" key="1">
    <source>
        <dbReference type="SAM" id="Phobius"/>
    </source>
</evidence>